<keyword evidence="1" id="KW-0472">Membrane</keyword>
<evidence type="ECO:0000256" key="1">
    <source>
        <dbReference type="SAM" id="Phobius"/>
    </source>
</evidence>
<name>A0A7C9KXW0_9PROT</name>
<keyword evidence="1" id="KW-0812">Transmembrane</keyword>
<gene>
    <name evidence="3" type="ORF">GZ085_03595</name>
</gene>
<protein>
    <submittedName>
        <fullName evidence="3">Phosphatase PAP2 family protein</fullName>
    </submittedName>
</protein>
<feature type="transmembrane region" description="Helical" evidence="1">
    <location>
        <begin position="94"/>
        <end position="114"/>
    </location>
</feature>
<sequence length="226" mass="25512">MLKNSQPTPWYRLIAAALTQHKLLKGIGTPLFIAFFFGAYFYVLKNPVYPTTVMPLTWLDQVISFQPQAMSLYASLWVYVSLPPALIAARSELYRYGMAMSTTCLVGLFVFFFWPTAVPAANIDWTLYPGVDFLKNVDAAGNAFPSLHVATAFFSGIWLNNLLRRYGAPRWIQLFNWLWCIGIIYSTLATRQHVAVDVWGGMVLGGVAAWLPLRQYADIARTPDRT</sequence>
<dbReference type="AlphaFoldDB" id="A0A7C9KXW0"/>
<evidence type="ECO:0000313" key="3">
    <source>
        <dbReference type="EMBL" id="NDP47470.1"/>
    </source>
</evidence>
<feature type="domain" description="Phosphatidic acid phosphatase type 2/haloperoxidase" evidence="2">
    <location>
        <begin position="93"/>
        <end position="213"/>
    </location>
</feature>
<dbReference type="SUPFAM" id="SSF48317">
    <property type="entry name" value="Acid phosphatase/Vanadium-dependent haloperoxidase"/>
    <property type="match status" value="1"/>
</dbReference>
<reference evidence="3 4" key="1">
    <citation type="submission" date="2019-09" db="EMBL/GenBank/DDBJ databases">
        <title>H2 Metabolism Revealed by Metagenomic Analysis in Subglacial Sediment of East Antarctica.</title>
        <authorList>
            <person name="Yang Z."/>
            <person name="Zhang Y."/>
            <person name="Lv Y."/>
            <person name="Yan W."/>
            <person name="Xiao X."/>
            <person name="Sun B."/>
            <person name="Ma H."/>
        </authorList>
    </citation>
    <scope>NUCLEOTIDE SEQUENCE [LARGE SCALE GENOMIC DNA]</scope>
    <source>
        <strain evidence="3">Bin2_2</strain>
    </source>
</reference>
<organism evidence="3 4">
    <name type="scientific">Sulfuriferula multivorans</name>
    <dbReference type="NCBI Taxonomy" id="1559896"/>
    <lineage>
        <taxon>Bacteria</taxon>
        <taxon>Pseudomonadati</taxon>
        <taxon>Pseudomonadota</taxon>
        <taxon>Betaproteobacteria</taxon>
        <taxon>Nitrosomonadales</taxon>
        <taxon>Sulfuricellaceae</taxon>
        <taxon>Sulfuriferula</taxon>
    </lineage>
</organism>
<dbReference type="InterPro" id="IPR036938">
    <property type="entry name" value="PAP2/HPO_sf"/>
</dbReference>
<comment type="caution">
    <text evidence="3">The sequence shown here is derived from an EMBL/GenBank/DDBJ whole genome shotgun (WGS) entry which is preliminary data.</text>
</comment>
<feature type="transmembrane region" description="Helical" evidence="1">
    <location>
        <begin position="139"/>
        <end position="159"/>
    </location>
</feature>
<keyword evidence="1" id="KW-1133">Transmembrane helix</keyword>
<proteinExistence type="predicted"/>
<feature type="transmembrane region" description="Helical" evidence="1">
    <location>
        <begin position="194"/>
        <end position="213"/>
    </location>
</feature>
<feature type="transmembrane region" description="Helical" evidence="1">
    <location>
        <begin position="23"/>
        <end position="43"/>
    </location>
</feature>
<dbReference type="InterPro" id="IPR000326">
    <property type="entry name" value="PAP2/HPO"/>
</dbReference>
<dbReference type="Gene3D" id="1.20.144.10">
    <property type="entry name" value="Phosphatidic acid phosphatase type 2/haloperoxidase"/>
    <property type="match status" value="1"/>
</dbReference>
<dbReference type="EMBL" id="JAAFGW010000033">
    <property type="protein sequence ID" value="NDP47470.1"/>
    <property type="molecule type" value="Genomic_DNA"/>
</dbReference>
<dbReference type="Pfam" id="PF01569">
    <property type="entry name" value="PAP2"/>
    <property type="match status" value="1"/>
</dbReference>
<evidence type="ECO:0000259" key="2">
    <source>
        <dbReference type="SMART" id="SM00014"/>
    </source>
</evidence>
<dbReference type="Proteomes" id="UP000483432">
    <property type="component" value="Unassembled WGS sequence"/>
</dbReference>
<feature type="transmembrane region" description="Helical" evidence="1">
    <location>
        <begin position="171"/>
        <end position="188"/>
    </location>
</feature>
<accession>A0A7C9KXW0</accession>
<dbReference type="SMART" id="SM00014">
    <property type="entry name" value="acidPPc"/>
    <property type="match status" value="1"/>
</dbReference>
<feature type="transmembrane region" description="Helical" evidence="1">
    <location>
        <begin position="63"/>
        <end position="82"/>
    </location>
</feature>
<evidence type="ECO:0000313" key="4">
    <source>
        <dbReference type="Proteomes" id="UP000483432"/>
    </source>
</evidence>